<name>A0A6M8IYF7_9ACTN</name>
<organism evidence="3 4">
    <name type="scientific">Berryella wangjianweii</name>
    <dbReference type="NCBI Taxonomy" id="2734634"/>
    <lineage>
        <taxon>Bacteria</taxon>
        <taxon>Bacillati</taxon>
        <taxon>Actinomycetota</taxon>
        <taxon>Coriobacteriia</taxon>
        <taxon>Eggerthellales</taxon>
        <taxon>Eggerthellaceae</taxon>
        <taxon>Berryella</taxon>
    </lineage>
</organism>
<dbReference type="Pfam" id="PF13250">
    <property type="entry name" value="SNIPE"/>
    <property type="match status" value="1"/>
</dbReference>
<feature type="coiled-coil region" evidence="1">
    <location>
        <begin position="42"/>
        <end position="83"/>
    </location>
</feature>
<accession>A0A6M8IYF7</accession>
<dbReference type="InterPro" id="IPR018306">
    <property type="entry name" value="Phage_T5_Orf172_DNA-bd"/>
</dbReference>
<sequence>MARSIAESTPANLDVFGKKRIAELEQQVADAESLLSPQLKDAAEATRLLRRLQDQCRDQAEKIDSLTEKANRLDDAIAEKKQQLVTFDDELLVQEFGLYEPRYEATSSSQFKDRIKEVREHQKVLVKRGTACSGNFNWTVNNSKSQGTKMVKDVQKLLLRCFNVECDEVIGKVKYNNFDASEKRIRKAAESISKLGKTWDIAIEDRYIKLKIDELRLVLEHAQAKQQEKEELRALREAEREEAKLQKEIEAERKRLEKERTQYEKARADIATRLTTCPDAERAELAERLARISANIDEVEKGIENVDYRQANIRAGYVYIISNIGSFGEGIFKIGMTRRLDPTERVSELGDASVPFAFDVHAMIFTDDAPGLEAALHNRFADRKVNLVNKRREYFRVSLDEIKVAVKENFDKTVEFNDVPDAEQYRISEKMRAER</sequence>
<evidence type="ECO:0000313" key="4">
    <source>
        <dbReference type="Proteomes" id="UP000503297"/>
    </source>
</evidence>
<dbReference type="Pfam" id="PF10544">
    <property type="entry name" value="T5orf172"/>
    <property type="match status" value="1"/>
</dbReference>
<dbReference type="EMBL" id="CP053716">
    <property type="protein sequence ID" value="QKF07945.1"/>
    <property type="molecule type" value="Genomic_DNA"/>
</dbReference>
<evidence type="ECO:0000259" key="2">
    <source>
        <dbReference type="SMART" id="SM00974"/>
    </source>
</evidence>
<evidence type="ECO:0000256" key="1">
    <source>
        <dbReference type="SAM" id="Coils"/>
    </source>
</evidence>
<dbReference type="SMART" id="SM00974">
    <property type="entry name" value="T5orf172"/>
    <property type="match status" value="1"/>
</dbReference>
<dbReference type="KEGG" id="bwa:HLV38_00210"/>
<feature type="coiled-coil region" evidence="1">
    <location>
        <begin position="212"/>
        <end position="302"/>
    </location>
</feature>
<dbReference type="Proteomes" id="UP000503297">
    <property type="component" value="Chromosome"/>
</dbReference>
<reference evidence="4" key="1">
    <citation type="submission" date="2020-05" db="EMBL/GenBank/DDBJ databases">
        <title>Novel species in genus Nocardioides.</title>
        <authorList>
            <person name="Zhang G."/>
        </authorList>
    </citation>
    <scope>NUCLEOTIDE SEQUENCE [LARGE SCALE GENOMIC DNA]</scope>
    <source>
        <strain evidence="4">zg-1050</strain>
    </source>
</reference>
<proteinExistence type="predicted"/>
<keyword evidence="4" id="KW-1185">Reference proteome</keyword>
<protein>
    <submittedName>
        <fullName evidence="3">DUF4041 domain-containing protein</fullName>
    </submittedName>
</protein>
<gene>
    <name evidence="3" type="ORF">HLV38_00210</name>
</gene>
<evidence type="ECO:0000313" key="3">
    <source>
        <dbReference type="EMBL" id="QKF07945.1"/>
    </source>
</evidence>
<dbReference type="AlphaFoldDB" id="A0A6M8IYF7"/>
<dbReference type="InterPro" id="IPR025280">
    <property type="entry name" value="SNIPE"/>
</dbReference>
<keyword evidence="1" id="KW-0175">Coiled coil</keyword>
<feature type="domain" description="Bacteriophage T5 Orf172 DNA-binding" evidence="2">
    <location>
        <begin position="326"/>
        <end position="409"/>
    </location>
</feature>